<proteinExistence type="predicted"/>
<reference evidence="2 3" key="1">
    <citation type="submission" date="2016-05" db="EMBL/GenBank/DDBJ databases">
        <title>A degradative enzymes factory behind the ericoid mycorrhizal symbiosis.</title>
        <authorList>
            <consortium name="DOE Joint Genome Institute"/>
            <person name="Martino E."/>
            <person name="Morin E."/>
            <person name="Grelet G."/>
            <person name="Kuo A."/>
            <person name="Kohler A."/>
            <person name="Daghino S."/>
            <person name="Barry K."/>
            <person name="Choi C."/>
            <person name="Cichocki N."/>
            <person name="Clum A."/>
            <person name="Copeland A."/>
            <person name="Hainaut M."/>
            <person name="Haridas S."/>
            <person name="Labutti K."/>
            <person name="Lindquist E."/>
            <person name="Lipzen A."/>
            <person name="Khouja H.-R."/>
            <person name="Murat C."/>
            <person name="Ohm R."/>
            <person name="Olson A."/>
            <person name="Spatafora J."/>
            <person name="Veneault-Fourrey C."/>
            <person name="Henrissat B."/>
            <person name="Grigoriev I."/>
            <person name="Martin F."/>
            <person name="Perotto S."/>
        </authorList>
    </citation>
    <scope>NUCLEOTIDE SEQUENCE [LARGE SCALE GENOMIC DNA]</scope>
    <source>
        <strain evidence="2 3">UAMH 7357</strain>
    </source>
</reference>
<name>A0A2J6QC66_9HELO</name>
<protein>
    <submittedName>
        <fullName evidence="2">Uncharacterized protein</fullName>
    </submittedName>
</protein>
<accession>A0A2J6QC66</accession>
<sequence length="248" mass="27842">MTRSPNQSDDYPKAHRLSRLVSFPPRVAPRGSPLSSHTGPDSARNRLLRYLGPRRTAIYSIQILWLVLDHAGQDVVTPNATVYATFRSKMKRTIRGKKSQGLSKQTMKLRSQEAPEASIRALSARNLRIDIASPISTSLKLLEKFWLGSPSSTDSTNNVHILRSNFRKHVEDRAKSYWCLSRRTLLRHRTSETTHARTAQMVQASSKLQQVGFPLHCHGADRLACMMTHSCDLHIDASDGSNMAWVSG</sequence>
<dbReference type="AlphaFoldDB" id="A0A2J6QC66"/>
<gene>
    <name evidence="2" type="ORF">NA56DRAFT_701252</name>
</gene>
<dbReference type="EMBL" id="KZ613474">
    <property type="protein sequence ID" value="PMD23846.1"/>
    <property type="molecule type" value="Genomic_DNA"/>
</dbReference>
<dbReference type="Proteomes" id="UP000235672">
    <property type="component" value="Unassembled WGS sequence"/>
</dbReference>
<feature type="region of interest" description="Disordered" evidence="1">
    <location>
        <begin position="1"/>
        <end position="44"/>
    </location>
</feature>
<organism evidence="2 3">
    <name type="scientific">Hyaloscypha hepaticicola</name>
    <dbReference type="NCBI Taxonomy" id="2082293"/>
    <lineage>
        <taxon>Eukaryota</taxon>
        <taxon>Fungi</taxon>
        <taxon>Dikarya</taxon>
        <taxon>Ascomycota</taxon>
        <taxon>Pezizomycotina</taxon>
        <taxon>Leotiomycetes</taxon>
        <taxon>Helotiales</taxon>
        <taxon>Hyaloscyphaceae</taxon>
        <taxon>Hyaloscypha</taxon>
    </lineage>
</organism>
<evidence type="ECO:0000313" key="3">
    <source>
        <dbReference type="Proteomes" id="UP000235672"/>
    </source>
</evidence>
<evidence type="ECO:0000313" key="2">
    <source>
        <dbReference type="EMBL" id="PMD23846.1"/>
    </source>
</evidence>
<keyword evidence="3" id="KW-1185">Reference proteome</keyword>
<evidence type="ECO:0000256" key="1">
    <source>
        <dbReference type="SAM" id="MobiDB-lite"/>
    </source>
</evidence>